<dbReference type="HAMAP" id="MF_01965">
    <property type="entry name" value="NADHX_dehydratase"/>
    <property type="match status" value="1"/>
</dbReference>
<dbReference type="GO" id="GO:0052855">
    <property type="term" value="F:ADP-dependent NAD(P)H-hydrate dehydratase activity"/>
    <property type="evidence" value="ECO:0007669"/>
    <property type="project" value="UniProtKB-UniRule"/>
</dbReference>
<feature type="binding site" evidence="18">
    <location>
        <begin position="132"/>
        <end position="138"/>
    </location>
    <ligand>
        <name>(6S)-NADPHX</name>
        <dbReference type="ChEBI" id="CHEBI:64076"/>
    </ligand>
</feature>
<keyword evidence="7 17" id="KW-0067">ATP-binding</keyword>
<evidence type="ECO:0000256" key="19">
    <source>
        <dbReference type="PIRNR" id="PIRNR017184"/>
    </source>
</evidence>
<dbReference type="SUPFAM" id="SSF53613">
    <property type="entry name" value="Ribokinase-like"/>
    <property type="match status" value="1"/>
</dbReference>
<feature type="binding site" evidence="17">
    <location>
        <position position="325"/>
    </location>
    <ligand>
        <name>(6S)-NADPHX</name>
        <dbReference type="ChEBI" id="CHEBI:64076"/>
    </ligand>
</feature>
<sequence length="506" mass="54151">MKRHGLDTGVALYTSSQVRDIEADFGQEEGTYALMEAAGSAVYQELKIRWPHARRILILSGKGNNGGDGYVVARLAAEERKKVTLCNFCPRERLKGDALTAFKKLPRSGLQYSLWEQIEVGEFDLIIDALLGTGIKGPVRAPFDEVIRLVNLSSVPVLSVDVPSGLEADTGNVFNLAIQADYTVTFIGHKRGLYTGDSANYRGDVRLFNLNIPTQFYQKHQFNVFAENWRSLKYKLKPRDPVSHKGNYGHCKIIGGANGMLGAAVLASGAAAKSGSGLTSAWLQNGSVGLVSRQPEIMALDVAKEDISINLEAINSVNSLVVGPGLGRGDWAQTWMQKVSESDKLKSCAKVYDADALNWLAENPNFDGRRVLTPHPGEAGRLLGISSLAVNQDRFTSSHAIAQKYGGICVLKGSGTVVSDANGLQVVCPVGNPGMASGGMGDILAGIIGGLLAQGYSLMDAALLGVCIHGEAADRVAGIKNQHRGMLASELLQHLPDLLNPLQNSD</sequence>
<dbReference type="InterPro" id="IPR030677">
    <property type="entry name" value="Nnr"/>
</dbReference>
<dbReference type="PROSITE" id="PS51385">
    <property type="entry name" value="YJEF_N"/>
    <property type="match status" value="1"/>
</dbReference>
<keyword evidence="11 18" id="KW-0413">Isomerase</keyword>
<keyword evidence="8 17" id="KW-0521">NADP</keyword>
<reference evidence="22 23" key="1">
    <citation type="submission" date="2019-07" db="EMBL/GenBank/DDBJ databases">
        <title>Draft genome for Aliikangiella sp. M105.</title>
        <authorList>
            <person name="Wang G."/>
        </authorList>
    </citation>
    <scope>NUCLEOTIDE SEQUENCE [LARGE SCALE GENOMIC DNA]</scope>
    <source>
        <strain evidence="22 23">M105</strain>
    </source>
</reference>
<proteinExistence type="inferred from homology"/>
<feature type="binding site" evidence="17">
    <location>
        <position position="442"/>
    </location>
    <ligand>
        <name>(6S)-NADPHX</name>
        <dbReference type="ChEBI" id="CHEBI:64076"/>
    </ligand>
</feature>
<keyword evidence="12 17" id="KW-0456">Lyase</keyword>
<dbReference type="Pfam" id="PF01256">
    <property type="entry name" value="Carb_kinase"/>
    <property type="match status" value="1"/>
</dbReference>
<name>A0A545UBX5_9GAMM</name>
<evidence type="ECO:0000256" key="4">
    <source>
        <dbReference type="ARBA" id="ARBA00009524"/>
    </source>
</evidence>
<comment type="caution">
    <text evidence="18">Lacks conserved residue(s) required for the propagation of feature annotation.</text>
</comment>
<feature type="binding site" evidence="18">
    <location>
        <position position="65"/>
    </location>
    <ligand>
        <name>K(+)</name>
        <dbReference type="ChEBI" id="CHEBI:29103"/>
    </ligand>
</feature>
<keyword evidence="9 18" id="KW-0630">Potassium</keyword>
<feature type="domain" description="YjeF N-terminal" evidence="21">
    <location>
        <begin position="14"/>
        <end position="218"/>
    </location>
</feature>
<feature type="domain" description="YjeF C-terminal" evidence="20">
    <location>
        <begin position="228"/>
        <end position="502"/>
    </location>
</feature>
<dbReference type="AlphaFoldDB" id="A0A545UBX5"/>
<gene>
    <name evidence="18" type="primary">nnrE</name>
    <name evidence="17" type="synonym">nnrD</name>
    <name evidence="22" type="ORF">FLL46_14245</name>
</gene>
<evidence type="ECO:0000256" key="11">
    <source>
        <dbReference type="ARBA" id="ARBA00023235"/>
    </source>
</evidence>
<dbReference type="GO" id="GO:0005524">
    <property type="term" value="F:ATP binding"/>
    <property type="evidence" value="ECO:0007669"/>
    <property type="project" value="UniProtKB-UniRule"/>
</dbReference>
<dbReference type="PANTHER" id="PTHR12592">
    <property type="entry name" value="ATP-DEPENDENT (S)-NAD(P)H-HYDRATE DEHYDRATASE FAMILY MEMBER"/>
    <property type="match status" value="1"/>
</dbReference>
<evidence type="ECO:0000259" key="20">
    <source>
        <dbReference type="PROSITE" id="PS51383"/>
    </source>
</evidence>
<protein>
    <recommendedName>
        <fullName evidence="19">Bifunctional NAD(P)H-hydrate repair enzyme</fullName>
    </recommendedName>
    <alternativeName>
        <fullName evidence="19">Nicotinamide nucleotide repair protein</fullName>
    </alternativeName>
    <domain>
        <recommendedName>
            <fullName evidence="19">ADP-dependent (S)-NAD(P)H-hydrate dehydratase</fullName>
            <ecNumber evidence="19">4.2.1.136</ecNumber>
        </recommendedName>
        <alternativeName>
            <fullName evidence="19">ADP-dependent NAD(P)HX dehydratase</fullName>
        </alternativeName>
    </domain>
    <domain>
        <recommendedName>
            <fullName evidence="19">NAD(P)H-hydrate epimerase</fullName>
            <ecNumber evidence="19">5.1.99.6</ecNumber>
        </recommendedName>
    </domain>
</protein>
<dbReference type="NCBIfam" id="TIGR00196">
    <property type="entry name" value="yjeF_cterm"/>
    <property type="match status" value="1"/>
</dbReference>
<dbReference type="InterPro" id="IPR029056">
    <property type="entry name" value="Ribokinase-like"/>
</dbReference>
<comment type="cofactor">
    <cofactor evidence="18 19">
        <name>K(+)</name>
        <dbReference type="ChEBI" id="CHEBI:29103"/>
    </cofactor>
    <text evidence="18 19">Binds 1 potassium ion per subunit.</text>
</comment>
<comment type="caution">
    <text evidence="22">The sequence shown here is derived from an EMBL/GenBank/DDBJ whole genome shotgun (WGS) entry which is preliminary data.</text>
</comment>
<evidence type="ECO:0000256" key="3">
    <source>
        <dbReference type="ARBA" id="ARBA00006001"/>
    </source>
</evidence>
<evidence type="ECO:0000313" key="23">
    <source>
        <dbReference type="Proteomes" id="UP000315439"/>
    </source>
</evidence>
<comment type="catalytic activity">
    <reaction evidence="16 17 19">
        <text>(6S)-NADPHX + ADP = AMP + phosphate + NADPH + H(+)</text>
        <dbReference type="Rhea" id="RHEA:32235"/>
        <dbReference type="ChEBI" id="CHEBI:15378"/>
        <dbReference type="ChEBI" id="CHEBI:43474"/>
        <dbReference type="ChEBI" id="CHEBI:57783"/>
        <dbReference type="ChEBI" id="CHEBI:64076"/>
        <dbReference type="ChEBI" id="CHEBI:456215"/>
        <dbReference type="ChEBI" id="CHEBI:456216"/>
        <dbReference type="EC" id="4.2.1.136"/>
    </reaction>
</comment>
<dbReference type="EC" id="5.1.99.6" evidence="19"/>
<evidence type="ECO:0000256" key="13">
    <source>
        <dbReference type="ARBA" id="ARBA00023268"/>
    </source>
</evidence>
<feature type="binding site" evidence="17">
    <location>
        <begin position="412"/>
        <end position="416"/>
    </location>
    <ligand>
        <name>AMP</name>
        <dbReference type="ChEBI" id="CHEBI:456215"/>
    </ligand>
</feature>
<dbReference type="InterPro" id="IPR036652">
    <property type="entry name" value="YjeF_N_dom_sf"/>
</dbReference>
<dbReference type="NCBIfam" id="TIGR00197">
    <property type="entry name" value="yjeF_nterm"/>
    <property type="match status" value="1"/>
</dbReference>
<evidence type="ECO:0000256" key="15">
    <source>
        <dbReference type="ARBA" id="ARBA00048238"/>
    </source>
</evidence>
<dbReference type="HAMAP" id="MF_01966">
    <property type="entry name" value="NADHX_epimerase"/>
    <property type="match status" value="1"/>
</dbReference>
<evidence type="ECO:0000259" key="21">
    <source>
        <dbReference type="PROSITE" id="PS51385"/>
    </source>
</evidence>
<keyword evidence="13" id="KW-0511">Multifunctional enzyme</keyword>
<evidence type="ECO:0000256" key="9">
    <source>
        <dbReference type="ARBA" id="ARBA00022958"/>
    </source>
</evidence>
<evidence type="ECO:0000256" key="17">
    <source>
        <dbReference type="HAMAP-Rule" id="MF_01965"/>
    </source>
</evidence>
<dbReference type="GO" id="GO:0052856">
    <property type="term" value="F:NAD(P)HX epimerase activity"/>
    <property type="evidence" value="ECO:0007669"/>
    <property type="project" value="UniProtKB-UniRule"/>
</dbReference>
<dbReference type="RefSeq" id="WP_142894488.1">
    <property type="nucleotide sequence ID" value="NZ_ML660165.1"/>
</dbReference>
<evidence type="ECO:0000256" key="6">
    <source>
        <dbReference type="ARBA" id="ARBA00022741"/>
    </source>
</evidence>
<comment type="similarity">
    <text evidence="18">Belongs to the NnrE/AIBP family.</text>
</comment>
<dbReference type="InterPro" id="IPR000631">
    <property type="entry name" value="CARKD"/>
</dbReference>
<feature type="binding site" evidence="17">
    <location>
        <position position="441"/>
    </location>
    <ligand>
        <name>AMP</name>
        <dbReference type="ChEBI" id="CHEBI:456215"/>
    </ligand>
</feature>
<evidence type="ECO:0000256" key="5">
    <source>
        <dbReference type="ARBA" id="ARBA00022723"/>
    </source>
</evidence>
<comment type="catalytic activity">
    <reaction evidence="15 17 19">
        <text>(6S)-NADHX + ADP = AMP + phosphate + NADH + H(+)</text>
        <dbReference type="Rhea" id="RHEA:32223"/>
        <dbReference type="ChEBI" id="CHEBI:15378"/>
        <dbReference type="ChEBI" id="CHEBI:43474"/>
        <dbReference type="ChEBI" id="CHEBI:57945"/>
        <dbReference type="ChEBI" id="CHEBI:64074"/>
        <dbReference type="ChEBI" id="CHEBI:456215"/>
        <dbReference type="ChEBI" id="CHEBI:456216"/>
        <dbReference type="EC" id="4.2.1.136"/>
    </reaction>
</comment>
<dbReference type="EMBL" id="VIKS01000009">
    <property type="protein sequence ID" value="TQV86966.1"/>
    <property type="molecule type" value="Genomic_DNA"/>
</dbReference>
<dbReference type="Proteomes" id="UP000315439">
    <property type="component" value="Unassembled WGS sequence"/>
</dbReference>
<dbReference type="Gene3D" id="3.40.50.10260">
    <property type="entry name" value="YjeF N-terminal domain"/>
    <property type="match status" value="1"/>
</dbReference>
<feature type="binding site" evidence="18">
    <location>
        <begin position="64"/>
        <end position="68"/>
    </location>
    <ligand>
        <name>(6S)-NADPHX</name>
        <dbReference type="ChEBI" id="CHEBI:64076"/>
    </ligand>
</feature>
<comment type="catalytic activity">
    <reaction evidence="2 18 19">
        <text>(6R)-NADPHX = (6S)-NADPHX</text>
        <dbReference type="Rhea" id="RHEA:32227"/>
        <dbReference type="ChEBI" id="CHEBI:64076"/>
        <dbReference type="ChEBI" id="CHEBI:64077"/>
        <dbReference type="EC" id="5.1.99.6"/>
    </reaction>
</comment>
<dbReference type="PANTHER" id="PTHR12592:SF0">
    <property type="entry name" value="ATP-DEPENDENT (S)-NAD(P)H-HYDRATE DEHYDRATASE"/>
    <property type="match status" value="1"/>
</dbReference>
<comment type="similarity">
    <text evidence="3 19">In the N-terminal section; belongs to the NnrE/AIBP family.</text>
</comment>
<dbReference type="InterPro" id="IPR004443">
    <property type="entry name" value="YjeF_N_dom"/>
</dbReference>
<comment type="function">
    <text evidence="18">Catalyzes the epimerization of the S- and R-forms of NAD(P)HX, a damaged form of NAD(P)H that is a result of enzymatic or heat-dependent hydration. This is a prerequisite for the S-specific NAD(P)H-hydrate dehydratase to allow the repair of both epimers of NAD(P)HX.</text>
</comment>
<feature type="binding site" evidence="17">
    <location>
        <position position="263"/>
    </location>
    <ligand>
        <name>(6S)-NADPHX</name>
        <dbReference type="ChEBI" id="CHEBI:64076"/>
    </ligand>
</feature>
<comment type="similarity">
    <text evidence="17">Belongs to the NnrD/CARKD family.</text>
</comment>
<comment type="function">
    <text evidence="14 19">Bifunctional enzyme that catalyzes the epimerization of the S- and R-forms of NAD(P)HX and the dehydration of the S-form of NAD(P)HX at the expense of ADP, which is converted to AMP. This allows the repair of both epimers of NAD(P)HX, a damaged form of NAD(P)H that is a result of enzymatic or heat-dependent hydration.</text>
</comment>
<feature type="binding site" evidence="18">
    <location>
        <position position="161"/>
    </location>
    <ligand>
        <name>(6S)-NADPHX</name>
        <dbReference type="ChEBI" id="CHEBI:64076"/>
    </ligand>
</feature>
<feature type="binding site" evidence="18">
    <location>
        <position position="128"/>
    </location>
    <ligand>
        <name>K(+)</name>
        <dbReference type="ChEBI" id="CHEBI:29103"/>
    </ligand>
</feature>
<dbReference type="CDD" id="cd01171">
    <property type="entry name" value="YXKO-related"/>
    <property type="match status" value="1"/>
</dbReference>
<dbReference type="GO" id="GO:0046496">
    <property type="term" value="P:nicotinamide nucleotide metabolic process"/>
    <property type="evidence" value="ECO:0007669"/>
    <property type="project" value="UniProtKB-UniRule"/>
</dbReference>
<accession>A0A545UBX5</accession>
<evidence type="ECO:0000256" key="14">
    <source>
        <dbReference type="ARBA" id="ARBA00025153"/>
    </source>
</evidence>
<dbReference type="Pfam" id="PF03853">
    <property type="entry name" value="YjeF_N"/>
    <property type="match status" value="1"/>
</dbReference>
<dbReference type="GO" id="GO:0110051">
    <property type="term" value="P:metabolite repair"/>
    <property type="evidence" value="ECO:0007669"/>
    <property type="project" value="TreeGrafter"/>
</dbReference>
<dbReference type="PIRSF" id="PIRSF017184">
    <property type="entry name" value="Nnr"/>
    <property type="match status" value="1"/>
</dbReference>
<keyword evidence="5 18" id="KW-0479">Metal-binding</keyword>
<comment type="similarity">
    <text evidence="4 19">In the C-terminal section; belongs to the NnrD/CARKD family.</text>
</comment>
<evidence type="ECO:0000256" key="2">
    <source>
        <dbReference type="ARBA" id="ARBA00000909"/>
    </source>
</evidence>
<feature type="binding site" evidence="18">
    <location>
        <position position="164"/>
    </location>
    <ligand>
        <name>K(+)</name>
        <dbReference type="ChEBI" id="CHEBI:29103"/>
    </ligand>
</feature>
<dbReference type="OrthoDB" id="9806925at2"/>
<evidence type="ECO:0000256" key="18">
    <source>
        <dbReference type="HAMAP-Rule" id="MF_01966"/>
    </source>
</evidence>
<evidence type="ECO:0000256" key="8">
    <source>
        <dbReference type="ARBA" id="ARBA00022857"/>
    </source>
</evidence>
<evidence type="ECO:0000256" key="10">
    <source>
        <dbReference type="ARBA" id="ARBA00023027"/>
    </source>
</evidence>
<comment type="catalytic activity">
    <reaction evidence="1 18 19">
        <text>(6R)-NADHX = (6S)-NADHX</text>
        <dbReference type="Rhea" id="RHEA:32215"/>
        <dbReference type="ChEBI" id="CHEBI:64074"/>
        <dbReference type="ChEBI" id="CHEBI:64075"/>
        <dbReference type="EC" id="5.1.99.6"/>
    </reaction>
</comment>
<organism evidence="22 23">
    <name type="scientific">Aliikangiella coralliicola</name>
    <dbReference type="NCBI Taxonomy" id="2592383"/>
    <lineage>
        <taxon>Bacteria</taxon>
        <taxon>Pseudomonadati</taxon>
        <taxon>Pseudomonadota</taxon>
        <taxon>Gammaproteobacteria</taxon>
        <taxon>Oceanospirillales</taxon>
        <taxon>Pleioneaceae</taxon>
        <taxon>Aliikangiella</taxon>
    </lineage>
</organism>
<keyword evidence="6 17" id="KW-0547">Nucleotide-binding</keyword>
<comment type="function">
    <text evidence="17">Catalyzes the dehydration of the S-form of NAD(P)HX at the expense of ADP, which is converted to AMP. Together with NAD(P)HX epimerase, which catalyzes the epimerization of the S- and R-forms, the enzyme allows the repair of both epimers of NAD(P)HX, a damaged form of NAD(P)H that is a result of enzymatic or heat-dependent hydration.</text>
</comment>
<dbReference type="SUPFAM" id="SSF64153">
    <property type="entry name" value="YjeF N-terminal domain-like"/>
    <property type="match status" value="1"/>
</dbReference>
<dbReference type="Gene3D" id="3.40.1190.20">
    <property type="match status" value="1"/>
</dbReference>
<evidence type="ECO:0000256" key="7">
    <source>
        <dbReference type="ARBA" id="ARBA00022840"/>
    </source>
</evidence>
<evidence type="ECO:0000313" key="22">
    <source>
        <dbReference type="EMBL" id="TQV86966.1"/>
    </source>
</evidence>
<dbReference type="EC" id="4.2.1.136" evidence="19"/>
<keyword evidence="23" id="KW-1185">Reference proteome</keyword>
<evidence type="ECO:0000256" key="16">
    <source>
        <dbReference type="ARBA" id="ARBA00049209"/>
    </source>
</evidence>
<evidence type="ECO:0000256" key="12">
    <source>
        <dbReference type="ARBA" id="ARBA00023239"/>
    </source>
</evidence>
<keyword evidence="10 17" id="KW-0520">NAD</keyword>
<comment type="subunit">
    <text evidence="17">Homotetramer.</text>
</comment>
<evidence type="ECO:0000256" key="1">
    <source>
        <dbReference type="ARBA" id="ARBA00000013"/>
    </source>
</evidence>
<dbReference type="GO" id="GO:0046872">
    <property type="term" value="F:metal ion binding"/>
    <property type="evidence" value="ECO:0007669"/>
    <property type="project" value="UniProtKB-UniRule"/>
</dbReference>
<dbReference type="PROSITE" id="PS51383">
    <property type="entry name" value="YJEF_C_3"/>
    <property type="match status" value="1"/>
</dbReference>
<comment type="cofactor">
    <cofactor evidence="17">
        <name>Mg(2+)</name>
        <dbReference type="ChEBI" id="CHEBI:18420"/>
    </cofactor>
</comment>
<feature type="binding site" evidence="17">
    <location>
        <position position="375"/>
    </location>
    <ligand>
        <name>(6S)-NADPHX</name>
        <dbReference type="ChEBI" id="CHEBI:64076"/>
    </ligand>
</feature>